<evidence type="ECO:0000313" key="1">
    <source>
        <dbReference type="EMBL" id="KAE9410759.1"/>
    </source>
</evidence>
<sequence>MHNMAVLFDILTLCPRVKSLSYSFQRFHRSTLNQTSPPPQISKSVSCLEIRLGVDWIPKRSDDNSDIFGILLPSCHFPTLQRLSIIYNDDHCGRFFNAERVTEFLLRSKCFLTTLQIEDAIISDGDLINILRNTPELQHLSFYENPLQSQSGRNSSNDNASKVTHHDLHQISLCICRCRQE</sequence>
<protein>
    <recommendedName>
        <fullName evidence="3">RNI-like protein</fullName>
    </recommendedName>
</protein>
<dbReference type="Proteomes" id="UP000799118">
    <property type="component" value="Unassembled WGS sequence"/>
</dbReference>
<reference evidence="1" key="1">
    <citation type="journal article" date="2019" name="Environ. Microbiol.">
        <title>Fungal ecological strategies reflected in gene transcription - a case study of two litter decomposers.</title>
        <authorList>
            <person name="Barbi F."/>
            <person name="Kohler A."/>
            <person name="Barry K."/>
            <person name="Baskaran P."/>
            <person name="Daum C."/>
            <person name="Fauchery L."/>
            <person name="Ihrmark K."/>
            <person name="Kuo A."/>
            <person name="LaButti K."/>
            <person name="Lipzen A."/>
            <person name="Morin E."/>
            <person name="Grigoriev I.V."/>
            <person name="Henrissat B."/>
            <person name="Lindahl B."/>
            <person name="Martin F."/>
        </authorList>
    </citation>
    <scope>NUCLEOTIDE SEQUENCE</scope>
    <source>
        <strain evidence="1">JB14</strain>
    </source>
</reference>
<evidence type="ECO:0000313" key="2">
    <source>
        <dbReference type="Proteomes" id="UP000799118"/>
    </source>
</evidence>
<proteinExistence type="predicted"/>
<dbReference type="OrthoDB" id="3057283at2759"/>
<gene>
    <name evidence="1" type="ORF">BT96DRAFT_237367</name>
</gene>
<accession>A0A6A4IJW2</accession>
<dbReference type="AlphaFoldDB" id="A0A6A4IJW2"/>
<evidence type="ECO:0008006" key="3">
    <source>
        <dbReference type="Google" id="ProtNLM"/>
    </source>
</evidence>
<dbReference type="Gene3D" id="3.80.10.10">
    <property type="entry name" value="Ribonuclease Inhibitor"/>
    <property type="match status" value="1"/>
</dbReference>
<keyword evidence="2" id="KW-1185">Reference proteome</keyword>
<dbReference type="InterPro" id="IPR032675">
    <property type="entry name" value="LRR_dom_sf"/>
</dbReference>
<name>A0A6A4IJW2_9AGAR</name>
<dbReference type="EMBL" id="ML769384">
    <property type="protein sequence ID" value="KAE9410759.1"/>
    <property type="molecule type" value="Genomic_DNA"/>
</dbReference>
<organism evidence="1 2">
    <name type="scientific">Gymnopus androsaceus JB14</name>
    <dbReference type="NCBI Taxonomy" id="1447944"/>
    <lineage>
        <taxon>Eukaryota</taxon>
        <taxon>Fungi</taxon>
        <taxon>Dikarya</taxon>
        <taxon>Basidiomycota</taxon>
        <taxon>Agaricomycotina</taxon>
        <taxon>Agaricomycetes</taxon>
        <taxon>Agaricomycetidae</taxon>
        <taxon>Agaricales</taxon>
        <taxon>Marasmiineae</taxon>
        <taxon>Omphalotaceae</taxon>
        <taxon>Gymnopus</taxon>
    </lineage>
</organism>